<proteinExistence type="predicted"/>
<dbReference type="Proteomes" id="UP000245086">
    <property type="component" value="Unassembled WGS sequence"/>
</dbReference>
<dbReference type="InterPro" id="IPR010998">
    <property type="entry name" value="Integrase_recombinase_N"/>
</dbReference>
<keyword evidence="1" id="KW-0159">Chromosome partition</keyword>
<dbReference type="RefSeq" id="WP_108985992.1">
    <property type="nucleotide sequence ID" value="NZ_BFBR01000010.1"/>
</dbReference>
<evidence type="ECO:0000259" key="7">
    <source>
        <dbReference type="PROSITE" id="PS51900"/>
    </source>
</evidence>
<dbReference type="Gene3D" id="1.10.443.10">
    <property type="entry name" value="Intergrase catalytic core"/>
    <property type="match status" value="1"/>
</dbReference>
<dbReference type="GO" id="GO:0006310">
    <property type="term" value="P:DNA recombination"/>
    <property type="evidence" value="ECO:0007669"/>
    <property type="project" value="UniProtKB-KW"/>
</dbReference>
<organism evidence="8 9">
    <name type="scientific">Candidatus Phycosocius bacilliformis</name>
    <dbReference type="NCBI Taxonomy" id="1445552"/>
    <lineage>
        <taxon>Bacteria</taxon>
        <taxon>Pseudomonadati</taxon>
        <taxon>Pseudomonadota</taxon>
        <taxon>Alphaproteobacteria</taxon>
        <taxon>Caulobacterales</taxon>
        <taxon>Caulobacterales incertae sedis</taxon>
        <taxon>Candidatus Phycosocius</taxon>
    </lineage>
</organism>
<dbReference type="GO" id="GO:0007059">
    <property type="term" value="P:chromosome segregation"/>
    <property type="evidence" value="ECO:0007669"/>
    <property type="project" value="UniProtKB-KW"/>
</dbReference>
<dbReference type="PROSITE" id="PS51900">
    <property type="entry name" value="CB"/>
    <property type="match status" value="1"/>
</dbReference>
<dbReference type="AlphaFoldDB" id="A0A2P2EDH8"/>
<dbReference type="GO" id="GO:0003677">
    <property type="term" value="F:DNA binding"/>
    <property type="evidence" value="ECO:0007669"/>
    <property type="project" value="UniProtKB-UniRule"/>
</dbReference>
<dbReference type="InterPro" id="IPR050090">
    <property type="entry name" value="Tyrosine_recombinase_XerCD"/>
</dbReference>
<evidence type="ECO:0000256" key="4">
    <source>
        <dbReference type="ARBA" id="ARBA00023172"/>
    </source>
</evidence>
<dbReference type="PANTHER" id="PTHR30349:SF81">
    <property type="entry name" value="TYROSINE RECOMBINASE XERC"/>
    <property type="match status" value="1"/>
</dbReference>
<feature type="domain" description="Tyr recombinase" evidence="6">
    <location>
        <begin position="150"/>
        <end position="348"/>
    </location>
</feature>
<dbReference type="InterPro" id="IPR044068">
    <property type="entry name" value="CB"/>
</dbReference>
<evidence type="ECO:0000259" key="6">
    <source>
        <dbReference type="PROSITE" id="PS51898"/>
    </source>
</evidence>
<dbReference type="PANTHER" id="PTHR30349">
    <property type="entry name" value="PHAGE INTEGRASE-RELATED"/>
    <property type="match status" value="1"/>
</dbReference>
<protein>
    <submittedName>
        <fullName evidence="8">Tyrosine recombinase XerD</fullName>
    </submittedName>
</protein>
<evidence type="ECO:0000256" key="5">
    <source>
        <dbReference type="PROSITE-ProRule" id="PRU01248"/>
    </source>
</evidence>
<keyword evidence="4" id="KW-0233">DNA recombination</keyword>
<dbReference type="InterPro" id="IPR011010">
    <property type="entry name" value="DNA_brk_join_enz"/>
</dbReference>
<dbReference type="InterPro" id="IPR002104">
    <property type="entry name" value="Integrase_catalytic"/>
</dbReference>
<keyword evidence="3 5" id="KW-0238">DNA-binding</keyword>
<evidence type="ECO:0000256" key="2">
    <source>
        <dbReference type="ARBA" id="ARBA00022908"/>
    </source>
</evidence>
<dbReference type="OrthoDB" id="7830133at2"/>
<dbReference type="InterPro" id="IPR013762">
    <property type="entry name" value="Integrase-like_cat_sf"/>
</dbReference>
<dbReference type="EMBL" id="BFBR01000010">
    <property type="protein sequence ID" value="GBF59110.1"/>
    <property type="molecule type" value="Genomic_DNA"/>
</dbReference>
<dbReference type="SUPFAM" id="SSF56349">
    <property type="entry name" value="DNA breaking-rejoining enzymes"/>
    <property type="match status" value="1"/>
</dbReference>
<dbReference type="Gene3D" id="1.10.150.130">
    <property type="match status" value="1"/>
</dbReference>
<accession>A0A2P2EDH8</accession>
<dbReference type="Pfam" id="PF02899">
    <property type="entry name" value="Phage_int_SAM_1"/>
    <property type="match status" value="1"/>
</dbReference>
<keyword evidence="2" id="KW-0229">DNA integration</keyword>
<dbReference type="PROSITE" id="PS51898">
    <property type="entry name" value="TYR_RECOMBINASE"/>
    <property type="match status" value="1"/>
</dbReference>
<name>A0A2P2EDH8_9PROT</name>
<keyword evidence="9" id="KW-1185">Reference proteome</keyword>
<comment type="caution">
    <text evidence="8">The sequence shown here is derived from an EMBL/GenBank/DDBJ whole genome shotgun (WGS) entry which is preliminary data.</text>
</comment>
<dbReference type="InterPro" id="IPR004107">
    <property type="entry name" value="Integrase_SAM-like_N"/>
</dbReference>
<evidence type="ECO:0000313" key="8">
    <source>
        <dbReference type="EMBL" id="GBF59110.1"/>
    </source>
</evidence>
<feature type="domain" description="Core-binding (CB)" evidence="7">
    <location>
        <begin position="43"/>
        <end position="127"/>
    </location>
</feature>
<dbReference type="Pfam" id="PF00589">
    <property type="entry name" value="Phage_integrase"/>
    <property type="match status" value="1"/>
</dbReference>
<sequence length="351" mass="38975">MLTSVADNIAMTLESAQQSSLRRSNDRFVADLTEDGTVSLLHRTHSAAVESLLEILASRHANVGTRSQYKQALRSFLDWMKGQRFTSLSDLRASDLSAWRDDMVGHMKPLTIQSRFAAVRSLFDDLVVEGILPSNPAARVKVMKGDYSVGKTSTLSAAQVRRLLDSIEPSTLIGLRDRALIATLMYSTLRISATLGLTPNSLTHEAGGTCFRVIEKRNKHRLVPVHEQLFPLLEAWVDAADLRSEPDLPIFRAFGRKSKIEDVDAPPPLLRRTALARQDAWQMIQRRSSSIGLTNVSCHTFRATGLTVALLNGASLDEAQDLAGHASVATTRLYDRRKDRKMVATVNRIRF</sequence>
<reference evidence="8 9" key="1">
    <citation type="journal article" date="2018" name="Genome Announc.">
        <title>Draft Genome Sequence of "Candidatus Phycosocius bacilliformis," an Alphaproteobacterial Ectosymbiont of the Hydrocarbon-Producing Green Alga Botryococcus braunii.</title>
        <authorList>
            <person name="Tanabe Y."/>
            <person name="Yamaguchi H."/>
            <person name="Watanabe M.M."/>
        </authorList>
    </citation>
    <scope>NUCLEOTIDE SEQUENCE [LARGE SCALE GENOMIC DNA]</scope>
    <source>
        <strain evidence="8 9">BOTRYCO-2</strain>
    </source>
</reference>
<dbReference type="GO" id="GO:0015074">
    <property type="term" value="P:DNA integration"/>
    <property type="evidence" value="ECO:0007669"/>
    <property type="project" value="UniProtKB-KW"/>
</dbReference>
<evidence type="ECO:0000256" key="1">
    <source>
        <dbReference type="ARBA" id="ARBA00022829"/>
    </source>
</evidence>
<gene>
    <name evidence="8" type="primary">xerD_2</name>
    <name evidence="8" type="ORF">PbB2_02802</name>
</gene>
<evidence type="ECO:0000313" key="9">
    <source>
        <dbReference type="Proteomes" id="UP000245086"/>
    </source>
</evidence>
<evidence type="ECO:0000256" key="3">
    <source>
        <dbReference type="ARBA" id="ARBA00023125"/>
    </source>
</evidence>